<feature type="region of interest" description="Disordered" evidence="1">
    <location>
        <begin position="1"/>
        <end position="31"/>
    </location>
</feature>
<evidence type="ECO:0000313" key="2">
    <source>
        <dbReference type="EMBL" id="GHD36984.1"/>
    </source>
</evidence>
<keyword evidence="3" id="KW-1185">Reference proteome</keyword>
<protein>
    <submittedName>
        <fullName evidence="2">Uncharacterized protein</fullName>
    </submittedName>
</protein>
<dbReference type="EMBL" id="BMXL01000043">
    <property type="protein sequence ID" value="GHD36984.1"/>
    <property type="molecule type" value="Genomic_DNA"/>
</dbReference>
<sequence length="66" mass="6660">MRIAPPLPLPEESVLSTTAPPDTGTSPTPRSVTRIVTASALVLVLSGPGRTAGIAVFADHVIADLG</sequence>
<dbReference type="RefSeq" id="WP_017577717.1">
    <property type="nucleotide sequence ID" value="NZ_BMXL01000043.1"/>
</dbReference>
<proteinExistence type="predicted"/>
<comment type="caution">
    <text evidence="2">The sequence shown here is derived from an EMBL/GenBank/DDBJ whole genome shotgun (WGS) entry which is preliminary data.</text>
</comment>
<evidence type="ECO:0000313" key="3">
    <source>
        <dbReference type="Proteomes" id="UP000654947"/>
    </source>
</evidence>
<dbReference type="AlphaFoldDB" id="A0A918XL89"/>
<organism evidence="2 3">
    <name type="scientific">Nocardiopsis kunsanensis</name>
    <dbReference type="NCBI Taxonomy" id="141693"/>
    <lineage>
        <taxon>Bacteria</taxon>
        <taxon>Bacillati</taxon>
        <taxon>Actinomycetota</taxon>
        <taxon>Actinomycetes</taxon>
        <taxon>Streptosporangiales</taxon>
        <taxon>Nocardiopsidaceae</taxon>
        <taxon>Nocardiopsis</taxon>
    </lineage>
</organism>
<feature type="compositionally biased region" description="Polar residues" evidence="1">
    <location>
        <begin position="14"/>
        <end position="31"/>
    </location>
</feature>
<gene>
    <name evidence="2" type="ORF">GCM10007147_44710</name>
</gene>
<name>A0A918XL89_9ACTN</name>
<reference evidence="2 3" key="1">
    <citation type="journal article" date="2014" name="Int. J. Syst. Evol. Microbiol.">
        <title>Complete genome sequence of Corynebacterium casei LMG S-19264T (=DSM 44701T), isolated from a smear-ripened cheese.</title>
        <authorList>
            <consortium name="US DOE Joint Genome Institute (JGI-PGF)"/>
            <person name="Walter F."/>
            <person name="Albersmeier A."/>
            <person name="Kalinowski J."/>
            <person name="Ruckert C."/>
        </authorList>
    </citation>
    <scope>NUCLEOTIDE SEQUENCE [LARGE SCALE GENOMIC DNA]</scope>
    <source>
        <strain evidence="2 3">KCTC 19473</strain>
    </source>
</reference>
<accession>A0A918XL89</accession>
<dbReference type="Proteomes" id="UP000654947">
    <property type="component" value="Unassembled WGS sequence"/>
</dbReference>
<evidence type="ECO:0000256" key="1">
    <source>
        <dbReference type="SAM" id="MobiDB-lite"/>
    </source>
</evidence>